<feature type="compositionally biased region" description="Basic residues" evidence="1">
    <location>
        <begin position="72"/>
        <end position="81"/>
    </location>
</feature>
<keyword evidence="2" id="KW-0472">Membrane</keyword>
<proteinExistence type="predicted"/>
<name>A0ABQ5HS50_9ASTR</name>
<reference evidence="3" key="2">
    <citation type="submission" date="2022-01" db="EMBL/GenBank/DDBJ databases">
        <authorList>
            <person name="Yamashiro T."/>
            <person name="Shiraishi A."/>
            <person name="Satake H."/>
            <person name="Nakayama K."/>
        </authorList>
    </citation>
    <scope>NUCLEOTIDE SEQUENCE</scope>
</reference>
<feature type="region of interest" description="Disordered" evidence="1">
    <location>
        <begin position="53"/>
        <end position="85"/>
    </location>
</feature>
<feature type="transmembrane region" description="Helical" evidence="2">
    <location>
        <begin position="134"/>
        <end position="157"/>
    </location>
</feature>
<dbReference type="Proteomes" id="UP001151760">
    <property type="component" value="Unassembled WGS sequence"/>
</dbReference>
<accession>A0ABQ5HS50</accession>
<keyword evidence="2" id="KW-0812">Transmembrane</keyword>
<comment type="caution">
    <text evidence="3">The sequence shown here is derived from an EMBL/GenBank/DDBJ whole genome shotgun (WGS) entry which is preliminary data.</text>
</comment>
<protein>
    <submittedName>
        <fullName evidence="3">Uncharacterized protein</fullName>
    </submittedName>
</protein>
<evidence type="ECO:0000256" key="2">
    <source>
        <dbReference type="SAM" id="Phobius"/>
    </source>
</evidence>
<reference evidence="3" key="1">
    <citation type="journal article" date="2022" name="Int. J. Mol. Sci.">
        <title>Draft Genome of Tanacetum Coccineum: Genomic Comparison of Closely Related Tanacetum-Family Plants.</title>
        <authorList>
            <person name="Yamashiro T."/>
            <person name="Shiraishi A."/>
            <person name="Nakayama K."/>
            <person name="Satake H."/>
        </authorList>
    </citation>
    <scope>NUCLEOTIDE SEQUENCE</scope>
</reference>
<dbReference type="EMBL" id="BQNB010019897">
    <property type="protein sequence ID" value="GJT90157.1"/>
    <property type="molecule type" value="Genomic_DNA"/>
</dbReference>
<feature type="transmembrane region" description="Helical" evidence="2">
    <location>
        <begin position="106"/>
        <end position="128"/>
    </location>
</feature>
<evidence type="ECO:0000313" key="4">
    <source>
        <dbReference type="Proteomes" id="UP001151760"/>
    </source>
</evidence>
<organism evidence="3 4">
    <name type="scientific">Tanacetum coccineum</name>
    <dbReference type="NCBI Taxonomy" id="301880"/>
    <lineage>
        <taxon>Eukaryota</taxon>
        <taxon>Viridiplantae</taxon>
        <taxon>Streptophyta</taxon>
        <taxon>Embryophyta</taxon>
        <taxon>Tracheophyta</taxon>
        <taxon>Spermatophyta</taxon>
        <taxon>Magnoliopsida</taxon>
        <taxon>eudicotyledons</taxon>
        <taxon>Gunneridae</taxon>
        <taxon>Pentapetalae</taxon>
        <taxon>asterids</taxon>
        <taxon>campanulids</taxon>
        <taxon>Asterales</taxon>
        <taxon>Asteraceae</taxon>
        <taxon>Asteroideae</taxon>
        <taxon>Anthemideae</taxon>
        <taxon>Anthemidinae</taxon>
        <taxon>Tanacetum</taxon>
    </lineage>
</organism>
<gene>
    <name evidence="3" type="ORF">Tco_1079002</name>
</gene>
<keyword evidence="4" id="KW-1185">Reference proteome</keyword>
<keyword evidence="2" id="KW-1133">Transmembrane helix</keyword>
<sequence>MRVASSRFLSKEQCDTKEKNPLVPITKAIYESYPKQIHMRMIINKRRDYEEKKGGNFKIGRRRGKGEGERKEKRKRRGKLKTKGEKIRGGMGRWTKGKMSKVSVRGLGDSMVIVVVLVLGGGYGPWLVVESRCLWVGLCGSAISLGVVGVVVVKYCLEGG</sequence>
<evidence type="ECO:0000256" key="1">
    <source>
        <dbReference type="SAM" id="MobiDB-lite"/>
    </source>
</evidence>
<evidence type="ECO:0000313" key="3">
    <source>
        <dbReference type="EMBL" id="GJT90157.1"/>
    </source>
</evidence>